<dbReference type="Proteomes" id="UP000035642">
    <property type="component" value="Unassembled WGS sequence"/>
</dbReference>
<keyword evidence="7" id="KW-0325">Glycoprotein</keyword>
<organism evidence="11 12">
    <name type="scientific">Angiostrongylus cantonensis</name>
    <name type="common">Rat lungworm</name>
    <dbReference type="NCBI Taxonomy" id="6313"/>
    <lineage>
        <taxon>Eukaryota</taxon>
        <taxon>Metazoa</taxon>
        <taxon>Ecdysozoa</taxon>
        <taxon>Nematoda</taxon>
        <taxon>Chromadorea</taxon>
        <taxon>Rhabditida</taxon>
        <taxon>Rhabditina</taxon>
        <taxon>Rhabditomorpha</taxon>
        <taxon>Strongyloidea</taxon>
        <taxon>Metastrongylidae</taxon>
        <taxon>Angiostrongylus</taxon>
    </lineage>
</organism>
<evidence type="ECO:0000256" key="5">
    <source>
        <dbReference type="ARBA" id="ARBA00022729"/>
    </source>
</evidence>
<keyword evidence="11" id="KW-1185">Reference proteome</keyword>
<keyword evidence="4" id="KW-0336">GPI-anchor</keyword>
<keyword evidence="3" id="KW-1003">Cell membrane</keyword>
<dbReference type="PANTHER" id="PTHR31428">
    <property type="entry name" value="RGM DOMAIN FAMILY MEMBER DRAG-1"/>
    <property type="match status" value="1"/>
</dbReference>
<evidence type="ECO:0000259" key="10">
    <source>
        <dbReference type="Pfam" id="PF06535"/>
    </source>
</evidence>
<evidence type="ECO:0000256" key="6">
    <source>
        <dbReference type="ARBA" id="ARBA00023136"/>
    </source>
</evidence>
<keyword evidence="8" id="KW-0449">Lipoprotein</keyword>
<dbReference type="GO" id="GO:0015026">
    <property type="term" value="F:coreceptor activity"/>
    <property type="evidence" value="ECO:0007669"/>
    <property type="project" value="TreeGrafter"/>
</dbReference>
<feature type="domain" description="Repulsive guidance molecule C-terminal" evidence="9">
    <location>
        <begin position="68"/>
        <end position="283"/>
    </location>
</feature>
<dbReference type="GO" id="GO:0030509">
    <property type="term" value="P:BMP signaling pathway"/>
    <property type="evidence" value="ECO:0007669"/>
    <property type="project" value="TreeGrafter"/>
</dbReference>
<evidence type="ECO:0000313" key="11">
    <source>
        <dbReference type="Proteomes" id="UP000035642"/>
    </source>
</evidence>
<keyword evidence="5" id="KW-0732">Signal</keyword>
<proteinExistence type="inferred from homology"/>
<evidence type="ECO:0000256" key="2">
    <source>
        <dbReference type="ARBA" id="ARBA00005321"/>
    </source>
</evidence>
<evidence type="ECO:0000313" key="12">
    <source>
        <dbReference type="WBParaSite" id="ACAC_0000954801-mRNA-1"/>
    </source>
</evidence>
<evidence type="ECO:0000256" key="7">
    <source>
        <dbReference type="ARBA" id="ARBA00023180"/>
    </source>
</evidence>
<evidence type="ECO:0000256" key="4">
    <source>
        <dbReference type="ARBA" id="ARBA00022622"/>
    </source>
</evidence>
<keyword evidence="6" id="KW-0472">Membrane</keyword>
<dbReference type="Pfam" id="PF06535">
    <property type="entry name" value="RGM_N"/>
    <property type="match status" value="1"/>
</dbReference>
<evidence type="ECO:0000256" key="1">
    <source>
        <dbReference type="ARBA" id="ARBA00004609"/>
    </source>
</evidence>
<evidence type="ECO:0000256" key="8">
    <source>
        <dbReference type="ARBA" id="ARBA00023288"/>
    </source>
</evidence>
<dbReference type="InterPro" id="IPR040287">
    <property type="entry name" value="RGM"/>
</dbReference>
<accession>A0A158PAJ0</accession>
<sequence>MVLSAEMALSTYLHCLNDTTLACRGNLQFYTNLFAMRKQFREFNCAFYKPRLATNRCNFLPKSPLSRMRMCSLFGDPHLQRFDGTMQSCTEEGARPFVDNRHFLIQVTNANIRNEPHTTAVSKVTVLIRSHNCTRSLQYEASSDEETLPISFVDGVTHYNVDDSRTTVEIRANGDYVEIAMHHIHSSVHIRRRGPYLSVSVVVPENLQRSSPSSESLCTTGCRNRSIIAIDRALAASNQFAKCYSRKLHVPIKLAIDRCRSVQVTDQYFDACVFDLMLTGSDNA</sequence>
<feature type="domain" description="Repulsive guidance molecule N-terminal" evidence="10">
    <location>
        <begin position="8"/>
        <end position="45"/>
    </location>
</feature>
<evidence type="ECO:0000256" key="3">
    <source>
        <dbReference type="ARBA" id="ARBA00022475"/>
    </source>
</evidence>
<reference evidence="12" key="2">
    <citation type="submission" date="2016-04" db="UniProtKB">
        <authorList>
            <consortium name="WormBaseParasite"/>
        </authorList>
    </citation>
    <scope>IDENTIFICATION</scope>
</reference>
<dbReference type="AlphaFoldDB" id="A0A158PAJ0"/>
<dbReference type="GO" id="GO:0098552">
    <property type="term" value="C:side of membrane"/>
    <property type="evidence" value="ECO:0007669"/>
    <property type="project" value="UniProtKB-KW"/>
</dbReference>
<evidence type="ECO:0000259" key="9">
    <source>
        <dbReference type="Pfam" id="PF06534"/>
    </source>
</evidence>
<dbReference type="Pfam" id="PF06534">
    <property type="entry name" value="RGM_C"/>
    <property type="match status" value="1"/>
</dbReference>
<comment type="similarity">
    <text evidence="2">Belongs to the repulsive guidance molecule (RGM) family.</text>
</comment>
<dbReference type="PANTHER" id="PTHR31428:SF6">
    <property type="entry name" value="REPULSIVE GUIDANCE MOLECULE B HOMOLOG DRAG-1"/>
    <property type="match status" value="1"/>
</dbReference>
<dbReference type="GO" id="GO:0005886">
    <property type="term" value="C:plasma membrane"/>
    <property type="evidence" value="ECO:0007669"/>
    <property type="project" value="UniProtKB-SubCell"/>
</dbReference>
<dbReference type="WBParaSite" id="ACAC_0000954801-mRNA-1">
    <property type="protein sequence ID" value="ACAC_0000954801-mRNA-1"/>
    <property type="gene ID" value="ACAC_0000954801"/>
</dbReference>
<dbReference type="Gene3D" id="3.40.1000.10">
    <property type="entry name" value="Mog1/PsbP, alpha/beta/alpha sandwich"/>
    <property type="match status" value="1"/>
</dbReference>
<reference evidence="11" key="1">
    <citation type="submission" date="2012-09" db="EMBL/GenBank/DDBJ databases">
        <authorList>
            <person name="Martin A.A."/>
        </authorList>
    </citation>
    <scope>NUCLEOTIDE SEQUENCE</scope>
</reference>
<dbReference type="InterPro" id="IPR010536">
    <property type="entry name" value="RGM_N"/>
</dbReference>
<name>A0A158PAJ0_ANGCA</name>
<comment type="subcellular location">
    <subcellularLocation>
        <location evidence="1">Cell membrane</location>
        <topology evidence="1">Lipid-anchor</topology>
        <topology evidence="1">GPI-anchor</topology>
    </subcellularLocation>
</comment>
<dbReference type="STRING" id="6313.A0A158PAJ0"/>
<protein>
    <submittedName>
        <fullName evidence="12">Repulsive guidance molecule A</fullName>
    </submittedName>
</protein>
<dbReference type="InterPro" id="IPR009496">
    <property type="entry name" value="RGM_C"/>
</dbReference>